<protein>
    <submittedName>
        <fullName evidence="7">Uncharacterized protein</fullName>
    </submittedName>
</protein>
<sequence length="197" mass="21112">MFRALVCFLFFFCTCIGLSLAELERLGTTVSKTASHDIPYVLARGGNGATTVSATMFFASKVVSTLEKRGAFGEFKVFVTGGMGGVHRQGVKIFTPNSGCKAPCRADSVEECADIIEANTKFGLGSGILIGVPIPAEHAAATKNVNRPYNRHCMKQNIQLVKNNALVGAKIATALTTAFLNRFDTRPRLIILPAARL</sequence>
<feature type="signal peptide" evidence="6">
    <location>
        <begin position="1"/>
        <end position="21"/>
    </location>
</feature>
<keyword evidence="6" id="KW-0732">Signal</keyword>
<dbReference type="GO" id="GO:0046872">
    <property type="term" value="F:metal ion binding"/>
    <property type="evidence" value="ECO:0007669"/>
    <property type="project" value="UniProtKB-KW"/>
</dbReference>
<evidence type="ECO:0000256" key="1">
    <source>
        <dbReference type="ARBA" id="ARBA00022723"/>
    </source>
</evidence>
<evidence type="ECO:0000256" key="4">
    <source>
        <dbReference type="ARBA" id="ARBA00023239"/>
    </source>
</evidence>
<keyword evidence="2" id="KW-0378">Hydrolase</keyword>
<dbReference type="HOGENOM" id="CLU_1386263_0_0_1"/>
<organism evidence="8">
    <name type="scientific">Selaginella moellendorffii</name>
    <name type="common">Spikemoss</name>
    <dbReference type="NCBI Taxonomy" id="88036"/>
    <lineage>
        <taxon>Eukaryota</taxon>
        <taxon>Viridiplantae</taxon>
        <taxon>Streptophyta</taxon>
        <taxon>Embryophyta</taxon>
        <taxon>Tracheophyta</taxon>
        <taxon>Lycopodiopsida</taxon>
        <taxon>Selaginellales</taxon>
        <taxon>Selaginellaceae</taxon>
        <taxon>Selaginella</taxon>
    </lineage>
</organism>
<keyword evidence="8" id="KW-1185">Reference proteome</keyword>
<keyword evidence="4" id="KW-0456">Lyase</keyword>
<name>D8RP89_SELML</name>
<dbReference type="PANTHER" id="PTHR42909:SF1">
    <property type="entry name" value="CARBOHYDRATE KINASE PFKB DOMAIN-CONTAINING PROTEIN"/>
    <property type="match status" value="1"/>
</dbReference>
<dbReference type="SUPFAM" id="SSF110581">
    <property type="entry name" value="Indigoidine synthase A-like"/>
    <property type="match status" value="1"/>
</dbReference>
<dbReference type="InterPro" id="IPR007342">
    <property type="entry name" value="PsuG"/>
</dbReference>
<proteinExistence type="predicted"/>
<gene>
    <name evidence="7" type="ORF">SELMODRAFT_413373</name>
</gene>
<dbReference type="eggNOG" id="KOG3009">
    <property type="taxonomic scope" value="Eukaryota"/>
</dbReference>
<dbReference type="Pfam" id="PF04227">
    <property type="entry name" value="Indigoidine_A"/>
    <property type="match status" value="2"/>
</dbReference>
<dbReference type="PANTHER" id="PTHR42909">
    <property type="entry name" value="ZGC:136858"/>
    <property type="match status" value="1"/>
</dbReference>
<keyword evidence="5" id="KW-0326">Glycosidase</keyword>
<evidence type="ECO:0000313" key="8">
    <source>
        <dbReference type="Proteomes" id="UP000001514"/>
    </source>
</evidence>
<evidence type="ECO:0000256" key="2">
    <source>
        <dbReference type="ARBA" id="ARBA00022801"/>
    </source>
</evidence>
<dbReference type="GO" id="GO:0016798">
    <property type="term" value="F:hydrolase activity, acting on glycosyl bonds"/>
    <property type="evidence" value="ECO:0007669"/>
    <property type="project" value="UniProtKB-KW"/>
</dbReference>
<reference evidence="7 8" key="1">
    <citation type="journal article" date="2011" name="Science">
        <title>The Selaginella genome identifies genetic changes associated with the evolution of vascular plants.</title>
        <authorList>
            <person name="Banks J.A."/>
            <person name="Nishiyama T."/>
            <person name="Hasebe M."/>
            <person name="Bowman J.L."/>
            <person name="Gribskov M."/>
            <person name="dePamphilis C."/>
            <person name="Albert V.A."/>
            <person name="Aono N."/>
            <person name="Aoyama T."/>
            <person name="Ambrose B.A."/>
            <person name="Ashton N.W."/>
            <person name="Axtell M.J."/>
            <person name="Barker E."/>
            <person name="Barker M.S."/>
            <person name="Bennetzen J.L."/>
            <person name="Bonawitz N.D."/>
            <person name="Chapple C."/>
            <person name="Cheng C."/>
            <person name="Correa L.G."/>
            <person name="Dacre M."/>
            <person name="DeBarry J."/>
            <person name="Dreyer I."/>
            <person name="Elias M."/>
            <person name="Engstrom E.M."/>
            <person name="Estelle M."/>
            <person name="Feng L."/>
            <person name="Finet C."/>
            <person name="Floyd S.K."/>
            <person name="Frommer W.B."/>
            <person name="Fujita T."/>
            <person name="Gramzow L."/>
            <person name="Gutensohn M."/>
            <person name="Harholt J."/>
            <person name="Hattori M."/>
            <person name="Heyl A."/>
            <person name="Hirai T."/>
            <person name="Hiwatashi Y."/>
            <person name="Ishikawa M."/>
            <person name="Iwata M."/>
            <person name="Karol K.G."/>
            <person name="Koehler B."/>
            <person name="Kolukisaoglu U."/>
            <person name="Kubo M."/>
            <person name="Kurata T."/>
            <person name="Lalonde S."/>
            <person name="Li K."/>
            <person name="Li Y."/>
            <person name="Litt A."/>
            <person name="Lyons E."/>
            <person name="Manning G."/>
            <person name="Maruyama T."/>
            <person name="Michael T.P."/>
            <person name="Mikami K."/>
            <person name="Miyazaki S."/>
            <person name="Morinaga S."/>
            <person name="Murata T."/>
            <person name="Mueller-Roeber B."/>
            <person name="Nelson D.R."/>
            <person name="Obara M."/>
            <person name="Oguri Y."/>
            <person name="Olmstead R.G."/>
            <person name="Onodera N."/>
            <person name="Petersen B.L."/>
            <person name="Pils B."/>
            <person name="Prigge M."/>
            <person name="Rensing S.A."/>
            <person name="Riano-Pachon D.M."/>
            <person name="Roberts A.W."/>
            <person name="Sato Y."/>
            <person name="Scheller H.V."/>
            <person name="Schulz B."/>
            <person name="Schulz C."/>
            <person name="Shakirov E.V."/>
            <person name="Shibagaki N."/>
            <person name="Shinohara N."/>
            <person name="Shippen D.E."/>
            <person name="Soerensen I."/>
            <person name="Sotooka R."/>
            <person name="Sugimoto N."/>
            <person name="Sugita M."/>
            <person name="Sumikawa N."/>
            <person name="Tanurdzic M."/>
            <person name="Theissen G."/>
            <person name="Ulvskov P."/>
            <person name="Wakazuki S."/>
            <person name="Weng J.K."/>
            <person name="Willats W.W."/>
            <person name="Wipf D."/>
            <person name="Wolf P.G."/>
            <person name="Yang L."/>
            <person name="Zimmer A.D."/>
            <person name="Zhu Q."/>
            <person name="Mitros T."/>
            <person name="Hellsten U."/>
            <person name="Loque D."/>
            <person name="Otillar R."/>
            <person name="Salamov A."/>
            <person name="Schmutz J."/>
            <person name="Shapiro H."/>
            <person name="Lindquist E."/>
            <person name="Lucas S."/>
            <person name="Rokhsar D."/>
            <person name="Grigoriev I.V."/>
        </authorList>
    </citation>
    <scope>NUCLEOTIDE SEQUENCE [LARGE SCALE GENOMIC DNA]</scope>
</reference>
<keyword evidence="1" id="KW-0479">Metal-binding</keyword>
<keyword evidence="3" id="KW-0464">Manganese</keyword>
<dbReference type="EMBL" id="GL377585">
    <property type="protein sequence ID" value="EFJ25993.1"/>
    <property type="molecule type" value="Genomic_DNA"/>
</dbReference>
<dbReference type="KEGG" id="smo:SELMODRAFT_413373"/>
<dbReference type="AlphaFoldDB" id="D8RP89"/>
<dbReference type="InterPro" id="IPR022830">
    <property type="entry name" value="Indigdn_synthA-like"/>
</dbReference>
<dbReference type="STRING" id="88036.D8RP89"/>
<evidence type="ECO:0000256" key="5">
    <source>
        <dbReference type="ARBA" id="ARBA00023295"/>
    </source>
</evidence>
<dbReference type="Gramene" id="EFJ25993">
    <property type="protein sequence ID" value="EFJ25993"/>
    <property type="gene ID" value="SELMODRAFT_413373"/>
</dbReference>
<evidence type="ECO:0000256" key="6">
    <source>
        <dbReference type="SAM" id="SignalP"/>
    </source>
</evidence>
<dbReference type="Proteomes" id="UP000001514">
    <property type="component" value="Unassembled WGS sequence"/>
</dbReference>
<dbReference type="Gene3D" id="3.40.1790.10">
    <property type="entry name" value="Indigoidine synthase domain"/>
    <property type="match status" value="2"/>
</dbReference>
<dbReference type="InParanoid" id="D8RP89"/>
<dbReference type="GO" id="GO:0004730">
    <property type="term" value="F:pseudouridylate synthase activity"/>
    <property type="evidence" value="ECO:0000318"/>
    <property type="project" value="GO_Central"/>
</dbReference>
<accession>D8RP89</accession>
<evidence type="ECO:0000313" key="7">
    <source>
        <dbReference type="EMBL" id="EFJ25993.1"/>
    </source>
</evidence>
<evidence type="ECO:0000256" key="3">
    <source>
        <dbReference type="ARBA" id="ARBA00023211"/>
    </source>
</evidence>
<dbReference type="GO" id="GO:0005737">
    <property type="term" value="C:cytoplasm"/>
    <property type="evidence" value="ECO:0000318"/>
    <property type="project" value="GO_Central"/>
</dbReference>
<feature type="chain" id="PRO_5003121973" evidence="6">
    <location>
        <begin position="22"/>
        <end position="197"/>
    </location>
</feature>